<evidence type="ECO:0000259" key="9">
    <source>
        <dbReference type="PROSITE" id="PS50928"/>
    </source>
</evidence>
<feature type="transmembrane region" description="Helical" evidence="8">
    <location>
        <begin position="25"/>
        <end position="51"/>
    </location>
</feature>
<keyword evidence="3" id="KW-0813">Transport</keyword>
<dbReference type="GO" id="GO:0005315">
    <property type="term" value="F:phosphate transmembrane transporter activity"/>
    <property type="evidence" value="ECO:0007669"/>
    <property type="project" value="InterPro"/>
</dbReference>
<keyword evidence="7 8" id="KW-0472">Membrane</keyword>
<evidence type="ECO:0000313" key="11">
    <source>
        <dbReference type="Proteomes" id="UP000662873"/>
    </source>
</evidence>
<feature type="transmembrane region" description="Helical" evidence="8">
    <location>
        <begin position="117"/>
        <end position="140"/>
    </location>
</feature>
<dbReference type="Proteomes" id="UP000662873">
    <property type="component" value="Chromosome"/>
</dbReference>
<reference evidence="10" key="1">
    <citation type="journal article" name="DNA Res.">
        <title>The physiological potential of anammox bacteria as revealed by their core genome structure.</title>
        <authorList>
            <person name="Okubo T."/>
            <person name="Toyoda A."/>
            <person name="Fukuhara K."/>
            <person name="Uchiyama I."/>
            <person name="Harigaya Y."/>
            <person name="Kuroiwa M."/>
            <person name="Suzuki T."/>
            <person name="Murakami Y."/>
            <person name="Suwa Y."/>
            <person name="Takami H."/>
        </authorList>
    </citation>
    <scope>NUCLEOTIDE SEQUENCE</scope>
    <source>
        <strain evidence="10">317325-2</strain>
    </source>
</reference>
<dbReference type="Pfam" id="PF00528">
    <property type="entry name" value="BPD_transp_1"/>
    <property type="match status" value="1"/>
</dbReference>
<organism evidence="10 11">
    <name type="scientific">Candidatus Nitrosymbiomonas proteolyticus</name>
    <dbReference type="NCBI Taxonomy" id="2608984"/>
    <lineage>
        <taxon>Bacteria</taxon>
        <taxon>Bacillati</taxon>
        <taxon>Armatimonadota</taxon>
        <taxon>Armatimonadota incertae sedis</taxon>
        <taxon>Candidatus Nitrosymbiomonas</taxon>
    </lineage>
</organism>
<dbReference type="CDD" id="cd06261">
    <property type="entry name" value="TM_PBP2"/>
    <property type="match status" value="1"/>
</dbReference>
<gene>
    <name evidence="10" type="ORF">NPRO_20870</name>
</gene>
<feature type="transmembrane region" description="Helical" evidence="8">
    <location>
        <begin position="146"/>
        <end position="167"/>
    </location>
</feature>
<dbReference type="InterPro" id="IPR005672">
    <property type="entry name" value="Phosphate_PstA"/>
</dbReference>
<feature type="transmembrane region" description="Helical" evidence="8">
    <location>
        <begin position="270"/>
        <end position="292"/>
    </location>
</feature>
<feature type="domain" description="ABC transmembrane type-1" evidence="9">
    <location>
        <begin position="79"/>
        <end position="289"/>
    </location>
</feature>
<evidence type="ECO:0000256" key="6">
    <source>
        <dbReference type="ARBA" id="ARBA00022989"/>
    </source>
</evidence>
<dbReference type="EMBL" id="AP021858">
    <property type="protein sequence ID" value="BBO24492.1"/>
    <property type="molecule type" value="Genomic_DNA"/>
</dbReference>
<keyword evidence="4 8" id="KW-1003">Cell membrane</keyword>
<keyword evidence="5 8" id="KW-0812">Transmembrane</keyword>
<accession>A0A809RX66</accession>
<feature type="transmembrane region" description="Helical" evidence="8">
    <location>
        <begin position="83"/>
        <end position="105"/>
    </location>
</feature>
<dbReference type="PANTHER" id="PTHR43470:SF3">
    <property type="entry name" value="PHOSPHATE TRANSPORT SYSTEM PERMEASE PROTEIN PSTA-RELATED"/>
    <property type="match status" value="1"/>
</dbReference>
<feature type="transmembrane region" description="Helical" evidence="8">
    <location>
        <begin position="198"/>
        <end position="219"/>
    </location>
</feature>
<evidence type="ECO:0000256" key="4">
    <source>
        <dbReference type="ARBA" id="ARBA00022475"/>
    </source>
</evidence>
<evidence type="ECO:0000256" key="7">
    <source>
        <dbReference type="ARBA" id="ARBA00023136"/>
    </source>
</evidence>
<dbReference type="AlphaFoldDB" id="A0A809RX66"/>
<comment type="similarity">
    <text evidence="2 8">Belongs to the binding-protein-dependent transport system permease family. CysTW subfamily.</text>
</comment>
<dbReference type="Gene3D" id="1.10.3720.10">
    <property type="entry name" value="MetI-like"/>
    <property type="match status" value="1"/>
</dbReference>
<comment type="subcellular location">
    <subcellularLocation>
        <location evidence="1 8">Cell membrane</location>
        <topology evidence="1 8">Multi-pass membrane protein</topology>
    </subcellularLocation>
</comment>
<dbReference type="SUPFAM" id="SSF161098">
    <property type="entry name" value="MetI-like"/>
    <property type="match status" value="1"/>
</dbReference>
<evidence type="ECO:0000256" key="8">
    <source>
        <dbReference type="RuleBase" id="RU363043"/>
    </source>
</evidence>
<evidence type="ECO:0000313" key="10">
    <source>
        <dbReference type="EMBL" id="BBO24492.1"/>
    </source>
</evidence>
<dbReference type="GO" id="GO:0035435">
    <property type="term" value="P:phosphate ion transmembrane transport"/>
    <property type="evidence" value="ECO:0007669"/>
    <property type="project" value="InterPro"/>
</dbReference>
<name>A0A809RX66_9BACT</name>
<dbReference type="NCBIfam" id="TIGR00974">
    <property type="entry name" value="3a0107s02c"/>
    <property type="match status" value="1"/>
</dbReference>
<sequence length="302" mass="32011">MVELTASQLERLAQRRTPTRKSRGLLLGILAYGAIGLAVAVASGVIGIVVAKGLPAIDWAFLSEPPVDGMSAGGIWPMIRGSILLLLGTLVLAPVLGIASGIWLAEYVKENRIGQAVRVLVMTLAGTPSIVFGLFGLAIFVLKMGIGFSLIAGWLTLAIMSVPVVALTTEQAIRSVPHSFAEAGVGLGLSRWQVIRKILLPGALPGILTGLVLAAGRAAGEAPPILLTAGLYYSTEKLTLSWETLKRPVANLPYHLAEGYRQGGVIPEKIIWGTCFVLMALVLLVNLVAITVRSRTRGKRQW</sequence>
<evidence type="ECO:0000256" key="2">
    <source>
        <dbReference type="ARBA" id="ARBA00007069"/>
    </source>
</evidence>
<dbReference type="PANTHER" id="PTHR43470">
    <property type="entry name" value="PHOSPHATE TRANSPORT SYSTEM PERMEASE PROTEIN PSTA-RELATED"/>
    <property type="match status" value="1"/>
</dbReference>
<keyword evidence="6 8" id="KW-1133">Transmembrane helix</keyword>
<protein>
    <recommendedName>
        <fullName evidence="8">Phosphate transport system permease protein PstA</fullName>
    </recommendedName>
</protein>
<proteinExistence type="inferred from homology"/>
<evidence type="ECO:0000256" key="1">
    <source>
        <dbReference type="ARBA" id="ARBA00004651"/>
    </source>
</evidence>
<dbReference type="GO" id="GO:0005886">
    <property type="term" value="C:plasma membrane"/>
    <property type="evidence" value="ECO:0007669"/>
    <property type="project" value="UniProtKB-SubCell"/>
</dbReference>
<evidence type="ECO:0000256" key="3">
    <source>
        <dbReference type="ARBA" id="ARBA00022448"/>
    </source>
</evidence>
<dbReference type="InterPro" id="IPR000515">
    <property type="entry name" value="MetI-like"/>
</dbReference>
<evidence type="ECO:0000256" key="5">
    <source>
        <dbReference type="ARBA" id="ARBA00022692"/>
    </source>
</evidence>
<dbReference type="InterPro" id="IPR035906">
    <property type="entry name" value="MetI-like_sf"/>
</dbReference>
<dbReference type="KEGG" id="npy:NPRO_20870"/>
<dbReference type="PROSITE" id="PS50928">
    <property type="entry name" value="ABC_TM1"/>
    <property type="match status" value="1"/>
</dbReference>